<evidence type="ECO:0000256" key="5">
    <source>
        <dbReference type="PROSITE-ProRule" id="PRU00221"/>
    </source>
</evidence>
<evidence type="ECO:0000256" key="6">
    <source>
        <dbReference type="SAM" id="MobiDB-lite"/>
    </source>
</evidence>
<dbReference type="InterPro" id="IPR001680">
    <property type="entry name" value="WD40_rpt"/>
</dbReference>
<dbReference type="AlphaFoldDB" id="A0AAV6I490"/>
<evidence type="ECO:0000259" key="7">
    <source>
        <dbReference type="Pfam" id="PF12265"/>
    </source>
</evidence>
<dbReference type="PROSITE" id="PS50082">
    <property type="entry name" value="WD_REPEATS_2"/>
    <property type="match status" value="1"/>
</dbReference>
<dbReference type="Pfam" id="PF12265">
    <property type="entry name" value="CAF1C_H4-bd"/>
    <property type="match status" value="1"/>
</dbReference>
<evidence type="ECO:0000256" key="2">
    <source>
        <dbReference type="ARBA" id="ARBA00022574"/>
    </source>
</evidence>
<keyword evidence="3" id="KW-0677">Repeat</keyword>
<dbReference type="InterPro" id="IPR022052">
    <property type="entry name" value="Histone-bd_RBBP4-like_N"/>
</dbReference>
<comment type="similarity">
    <text evidence="1">Belongs to the WD repeat RBAP46/RBAP48/MSI1 family.</text>
</comment>
<reference evidence="8" key="1">
    <citation type="submission" date="2020-08" db="EMBL/GenBank/DDBJ databases">
        <title>Plant Genome Project.</title>
        <authorList>
            <person name="Zhang R.-G."/>
        </authorList>
    </citation>
    <scope>NUCLEOTIDE SEQUENCE</scope>
    <source>
        <strain evidence="8">WSP0</strain>
        <tissue evidence="8">Leaf</tissue>
    </source>
</reference>
<feature type="region of interest" description="Disordered" evidence="6">
    <location>
        <begin position="237"/>
        <end position="280"/>
    </location>
</feature>
<evidence type="ECO:0000313" key="8">
    <source>
        <dbReference type="EMBL" id="KAG5523526.1"/>
    </source>
</evidence>
<keyword evidence="9" id="KW-1185">Reference proteome</keyword>
<name>A0AAV6I490_9ERIC</name>
<dbReference type="SMART" id="SM00320">
    <property type="entry name" value="WD40"/>
    <property type="match status" value="2"/>
</dbReference>
<evidence type="ECO:0000256" key="3">
    <source>
        <dbReference type="ARBA" id="ARBA00022737"/>
    </source>
</evidence>
<dbReference type="Proteomes" id="UP000823749">
    <property type="component" value="Chromosome 12"/>
</dbReference>
<keyword evidence="2 5" id="KW-0853">WD repeat</keyword>
<feature type="repeat" description="WD" evidence="5">
    <location>
        <begin position="278"/>
        <end position="320"/>
    </location>
</feature>
<dbReference type="Pfam" id="PF00400">
    <property type="entry name" value="WD40"/>
    <property type="match status" value="2"/>
</dbReference>
<evidence type="ECO:0000313" key="9">
    <source>
        <dbReference type="Proteomes" id="UP000823749"/>
    </source>
</evidence>
<dbReference type="PANTHER" id="PTHR22850">
    <property type="entry name" value="WD40 REPEAT FAMILY"/>
    <property type="match status" value="1"/>
</dbReference>
<evidence type="ECO:0000256" key="1">
    <source>
        <dbReference type="ARBA" id="ARBA00009341"/>
    </source>
</evidence>
<dbReference type="Gene3D" id="2.130.10.10">
    <property type="entry name" value="YVTN repeat-like/Quinoprotein amine dehydrogenase"/>
    <property type="match status" value="1"/>
</dbReference>
<dbReference type="SUPFAM" id="SSF50978">
    <property type="entry name" value="WD40 repeat-like"/>
    <property type="match status" value="1"/>
</dbReference>
<keyword evidence="4" id="KW-0156">Chromatin regulator</keyword>
<dbReference type="EMBL" id="JACTNZ010000012">
    <property type="protein sequence ID" value="KAG5523526.1"/>
    <property type="molecule type" value="Genomic_DNA"/>
</dbReference>
<accession>A0AAV6I490</accession>
<evidence type="ECO:0000256" key="4">
    <source>
        <dbReference type="ARBA" id="ARBA00022853"/>
    </source>
</evidence>
<comment type="caution">
    <text evidence="8">The sequence shown here is derived from an EMBL/GenBank/DDBJ whole genome shotgun (WGS) entry which is preliminary data.</text>
</comment>
<feature type="domain" description="Histone-binding protein RBBP4-like N-terminal" evidence="7">
    <location>
        <begin position="14"/>
        <end position="66"/>
    </location>
</feature>
<gene>
    <name evidence="8" type="ORF">RHGRI_035359</name>
</gene>
<dbReference type="PROSITE" id="PS50294">
    <property type="entry name" value="WD_REPEATS_REGION"/>
    <property type="match status" value="1"/>
</dbReference>
<dbReference type="GO" id="GO:0006325">
    <property type="term" value="P:chromatin organization"/>
    <property type="evidence" value="ECO:0007669"/>
    <property type="project" value="UniProtKB-KW"/>
</dbReference>
<proteinExistence type="inferred from homology"/>
<organism evidence="8 9">
    <name type="scientific">Rhododendron griersonianum</name>
    <dbReference type="NCBI Taxonomy" id="479676"/>
    <lineage>
        <taxon>Eukaryota</taxon>
        <taxon>Viridiplantae</taxon>
        <taxon>Streptophyta</taxon>
        <taxon>Embryophyta</taxon>
        <taxon>Tracheophyta</taxon>
        <taxon>Spermatophyta</taxon>
        <taxon>Magnoliopsida</taxon>
        <taxon>eudicotyledons</taxon>
        <taxon>Gunneridae</taxon>
        <taxon>Pentapetalae</taxon>
        <taxon>asterids</taxon>
        <taxon>Ericales</taxon>
        <taxon>Ericaceae</taxon>
        <taxon>Ericoideae</taxon>
        <taxon>Rhodoreae</taxon>
        <taxon>Rhododendron</taxon>
    </lineage>
</organism>
<dbReference type="InterPro" id="IPR015943">
    <property type="entry name" value="WD40/YVTN_repeat-like_dom_sf"/>
</dbReference>
<dbReference type="InterPro" id="IPR036322">
    <property type="entry name" value="WD40_repeat_dom_sf"/>
</dbReference>
<dbReference type="InterPro" id="IPR050459">
    <property type="entry name" value="WD_repeat_RBAP46/RBAP48/MSI1"/>
</dbReference>
<sequence length="346" mass="37818">MKERGGGKEPTVDERYNQWKSLVPVLYDWLANHNLVWPSLSCRWGPQLEQATYKNRQRLYLSEQARSSFWKKGNPVKGILSSLGKGWIGQDTDGSVPNTLVIANCEIVKPRVAAAEHISQFNEEARSPFVKKFKTIIHPGEVSICSVNRIRELPQNSKIVATHTDSPDVLIWDVEAQPNRHAVLGAQDSRPDLILTGHQDNAEFALAMCPTEPLVLSGGKDKLVVLWSIHDHISSLAVDPGPAKSPGSGGSGLKNASKVGGSNDKPVDSPTIGPRGTYQGHEDTVEDVQFCPSSAQEFCSVGDDSCLILWDARTGSSPVLKVEKAHDADLHCVDWNPHDVNLILTG</sequence>
<protein>
    <recommendedName>
        <fullName evidence="7">Histone-binding protein RBBP4-like N-terminal domain-containing protein</fullName>
    </recommendedName>
</protein>